<accession>A9G4Q9</accession>
<evidence type="ECO:0000313" key="1">
    <source>
        <dbReference type="EMBL" id="CAN98929.1"/>
    </source>
</evidence>
<evidence type="ECO:0008006" key="3">
    <source>
        <dbReference type="Google" id="ProtNLM"/>
    </source>
</evidence>
<name>A9G4Q9_SORC5</name>
<gene>
    <name evidence="1" type="ordered locus">sce8757</name>
</gene>
<protein>
    <recommendedName>
        <fullName evidence="3">RNA polymerase sigma factor 70 region 4 type 2 domain-containing protein</fullName>
    </recommendedName>
</protein>
<dbReference type="KEGG" id="scl:sce8757"/>
<evidence type="ECO:0000313" key="2">
    <source>
        <dbReference type="Proteomes" id="UP000002139"/>
    </source>
</evidence>
<reference evidence="1 2" key="1">
    <citation type="journal article" date="2007" name="Nat. Biotechnol.">
        <title>Complete genome sequence of the myxobacterium Sorangium cellulosum.</title>
        <authorList>
            <person name="Schneiker S."/>
            <person name="Perlova O."/>
            <person name="Kaiser O."/>
            <person name="Gerth K."/>
            <person name="Alici A."/>
            <person name="Altmeyer M.O."/>
            <person name="Bartels D."/>
            <person name="Bekel T."/>
            <person name="Beyer S."/>
            <person name="Bode E."/>
            <person name="Bode H.B."/>
            <person name="Bolten C.J."/>
            <person name="Choudhuri J.V."/>
            <person name="Doss S."/>
            <person name="Elnakady Y.A."/>
            <person name="Frank B."/>
            <person name="Gaigalat L."/>
            <person name="Goesmann A."/>
            <person name="Groeger C."/>
            <person name="Gross F."/>
            <person name="Jelsbak L."/>
            <person name="Jelsbak L."/>
            <person name="Kalinowski J."/>
            <person name="Kegler C."/>
            <person name="Knauber T."/>
            <person name="Konietzny S."/>
            <person name="Kopp M."/>
            <person name="Krause L."/>
            <person name="Krug D."/>
            <person name="Linke B."/>
            <person name="Mahmud T."/>
            <person name="Martinez-Arias R."/>
            <person name="McHardy A.C."/>
            <person name="Merai M."/>
            <person name="Meyer F."/>
            <person name="Mormann S."/>
            <person name="Munoz-Dorado J."/>
            <person name="Perez J."/>
            <person name="Pradella S."/>
            <person name="Rachid S."/>
            <person name="Raddatz G."/>
            <person name="Rosenau F."/>
            <person name="Rueckert C."/>
            <person name="Sasse F."/>
            <person name="Scharfe M."/>
            <person name="Schuster S.C."/>
            <person name="Suen G."/>
            <person name="Treuner-Lange A."/>
            <person name="Velicer G.J."/>
            <person name="Vorholter F.-J."/>
            <person name="Weissman K.J."/>
            <person name="Welch R.D."/>
            <person name="Wenzel S.C."/>
            <person name="Whitworth D.E."/>
            <person name="Wilhelm S."/>
            <person name="Wittmann C."/>
            <person name="Bloecker H."/>
            <person name="Puehler A."/>
            <person name="Mueller R."/>
        </authorList>
    </citation>
    <scope>NUCLEOTIDE SEQUENCE [LARGE SCALE GENOMIC DNA]</scope>
    <source>
        <strain evidence="2">So ce56</strain>
    </source>
</reference>
<keyword evidence="2" id="KW-1185">Reference proteome</keyword>
<sequence length="135" mass="15615">MPLPSAMRTRPVSSTRRSVGFSGCRRYRRGERARVGSRRNAYRRREVAFADPHHMMHDEGAGAFPPHEPVEWCDLLNQLLLTSPGERLVILLAVERAQVSQVVRIPKMSIETAFPRPRLERKHLAHVLKRWNCLQ</sequence>
<dbReference type="Proteomes" id="UP000002139">
    <property type="component" value="Chromosome"/>
</dbReference>
<dbReference type="HOGENOM" id="CLU_1884429_0_0_7"/>
<dbReference type="AlphaFoldDB" id="A9G4Q9"/>
<proteinExistence type="predicted"/>
<dbReference type="EMBL" id="AM746676">
    <property type="protein sequence ID" value="CAN98929.1"/>
    <property type="molecule type" value="Genomic_DNA"/>
</dbReference>
<organism evidence="1 2">
    <name type="scientific">Sorangium cellulosum (strain So ce56)</name>
    <name type="common">Polyangium cellulosum (strain So ce56)</name>
    <dbReference type="NCBI Taxonomy" id="448385"/>
    <lineage>
        <taxon>Bacteria</taxon>
        <taxon>Pseudomonadati</taxon>
        <taxon>Myxococcota</taxon>
        <taxon>Polyangia</taxon>
        <taxon>Polyangiales</taxon>
        <taxon>Polyangiaceae</taxon>
        <taxon>Sorangium</taxon>
    </lineage>
</organism>